<feature type="binding site" evidence="16">
    <location>
        <begin position="94"/>
        <end position="97"/>
    </location>
    <ligand>
        <name>substrate</name>
    </ligand>
</feature>
<evidence type="ECO:0000256" key="10">
    <source>
        <dbReference type="ARBA" id="ARBA00022777"/>
    </source>
</evidence>
<dbReference type="InterPro" id="IPR004619">
    <property type="entry name" value="Type_III_PanK"/>
</dbReference>
<keyword evidence="16" id="KW-0479">Metal-binding</keyword>
<evidence type="ECO:0000256" key="3">
    <source>
        <dbReference type="ARBA" id="ARBA00004496"/>
    </source>
</evidence>
<comment type="cofactor">
    <cofactor evidence="16">
        <name>NH4(+)</name>
        <dbReference type="ChEBI" id="CHEBI:28938"/>
    </cofactor>
    <cofactor evidence="16">
        <name>K(+)</name>
        <dbReference type="ChEBI" id="CHEBI:29103"/>
    </cofactor>
    <text evidence="16">A monovalent cation. Ammonium or potassium.</text>
</comment>
<comment type="function">
    <text evidence="16">Catalyzes the phosphorylation of pantothenate (Pan), the first step in CoA biosynthesis.</text>
</comment>
<evidence type="ECO:0000256" key="9">
    <source>
        <dbReference type="ARBA" id="ARBA00022741"/>
    </source>
</evidence>
<evidence type="ECO:0000313" key="18">
    <source>
        <dbReference type="Proteomes" id="UP001596997"/>
    </source>
</evidence>
<evidence type="ECO:0000256" key="2">
    <source>
        <dbReference type="ARBA" id="ARBA00001958"/>
    </source>
</evidence>
<comment type="catalytic activity">
    <reaction evidence="1 16">
        <text>(R)-pantothenate + ATP = (R)-4'-phosphopantothenate + ADP + H(+)</text>
        <dbReference type="Rhea" id="RHEA:16373"/>
        <dbReference type="ChEBI" id="CHEBI:10986"/>
        <dbReference type="ChEBI" id="CHEBI:15378"/>
        <dbReference type="ChEBI" id="CHEBI:29032"/>
        <dbReference type="ChEBI" id="CHEBI:30616"/>
        <dbReference type="ChEBI" id="CHEBI:456216"/>
        <dbReference type="EC" id="2.7.1.33"/>
    </reaction>
</comment>
<dbReference type="Gene3D" id="3.30.420.40">
    <property type="match status" value="2"/>
</dbReference>
<keyword evidence="11 16" id="KW-0067">ATP-binding</keyword>
<dbReference type="EC" id="2.7.1.33" evidence="6 16"/>
<keyword evidence="8 16" id="KW-0808">Transferase</keyword>
<accession>A0ABW3I392</accession>
<keyword evidence="13 16" id="KW-0173">Coenzyme A biosynthesis</keyword>
<evidence type="ECO:0000256" key="7">
    <source>
        <dbReference type="ARBA" id="ARBA00022490"/>
    </source>
</evidence>
<evidence type="ECO:0000256" key="14">
    <source>
        <dbReference type="ARBA" id="ARBA00038036"/>
    </source>
</evidence>
<feature type="binding site" evidence="16">
    <location>
        <position position="117"/>
    </location>
    <ligand>
        <name>K(+)</name>
        <dbReference type="ChEBI" id="CHEBI:29103"/>
    </ligand>
</feature>
<sequence>MHLIIDVGNTRAKLAVYENNSLKKRWVVEKKNLLNKSLKILKNDPDISHAIISSVAHLDEKGLNEIDKKAKLLVLNKDVAIPFKNLYATPKTLGVDRIALIAAAAHQYPGKNILVVDAGTCVTFDFLNSNNEYLGGAISPGLTIRYEALHKLTAKLPLLKPEQIEDFIGDSTATSMHSGVVNGLVQEIDGVITQYKNRYKELTVILTGGDTNFLAKSLKSSIFANSNFLLEGLNVILEINKD</sequence>
<feature type="binding site" evidence="16">
    <location>
        <position position="172"/>
    </location>
    <ligand>
        <name>substrate</name>
    </ligand>
</feature>
<dbReference type="GO" id="GO:0004594">
    <property type="term" value="F:pantothenate kinase activity"/>
    <property type="evidence" value="ECO:0007669"/>
    <property type="project" value="UniProtKB-EC"/>
</dbReference>
<dbReference type="PANTHER" id="PTHR34265:SF1">
    <property type="entry name" value="TYPE III PANTOTHENATE KINASE"/>
    <property type="match status" value="1"/>
</dbReference>
<dbReference type="Pfam" id="PF03309">
    <property type="entry name" value="Pan_kinase"/>
    <property type="match status" value="1"/>
</dbReference>
<organism evidence="17 18">
    <name type="scientific">Pseudofulvibacter geojedonensis</name>
    <dbReference type="NCBI Taxonomy" id="1123758"/>
    <lineage>
        <taxon>Bacteria</taxon>
        <taxon>Pseudomonadati</taxon>
        <taxon>Bacteroidota</taxon>
        <taxon>Flavobacteriia</taxon>
        <taxon>Flavobacteriales</taxon>
        <taxon>Flavobacteriaceae</taxon>
        <taxon>Pseudofulvibacter</taxon>
    </lineage>
</organism>
<keyword evidence="10 16" id="KW-0418">Kinase</keyword>
<keyword evidence="18" id="KW-1185">Reference proteome</keyword>
<dbReference type="PANTHER" id="PTHR34265">
    <property type="entry name" value="TYPE III PANTOTHENATE KINASE"/>
    <property type="match status" value="1"/>
</dbReference>
<dbReference type="HAMAP" id="MF_01274">
    <property type="entry name" value="Pantothen_kinase_3"/>
    <property type="match status" value="1"/>
</dbReference>
<reference evidence="18" key="1">
    <citation type="journal article" date="2019" name="Int. J. Syst. Evol. Microbiol.">
        <title>The Global Catalogue of Microorganisms (GCM) 10K type strain sequencing project: providing services to taxonomists for standard genome sequencing and annotation.</title>
        <authorList>
            <consortium name="The Broad Institute Genomics Platform"/>
            <consortium name="The Broad Institute Genome Sequencing Center for Infectious Disease"/>
            <person name="Wu L."/>
            <person name="Ma J."/>
        </authorList>
    </citation>
    <scope>NUCLEOTIDE SEQUENCE [LARGE SCALE GENOMIC DNA]</scope>
    <source>
        <strain evidence="18">CCUG 62114</strain>
    </source>
</reference>
<evidence type="ECO:0000256" key="11">
    <source>
        <dbReference type="ARBA" id="ARBA00022840"/>
    </source>
</evidence>
<evidence type="ECO:0000256" key="6">
    <source>
        <dbReference type="ARBA" id="ARBA00012102"/>
    </source>
</evidence>
<feature type="active site" description="Proton acceptor" evidence="16">
    <location>
        <position position="96"/>
    </location>
</feature>
<feature type="binding site" evidence="16">
    <location>
        <position position="87"/>
    </location>
    <ligand>
        <name>substrate</name>
    </ligand>
</feature>
<evidence type="ECO:0000256" key="8">
    <source>
        <dbReference type="ARBA" id="ARBA00022679"/>
    </source>
</evidence>
<feature type="binding site" evidence="16">
    <location>
        <position position="120"/>
    </location>
    <ligand>
        <name>ATP</name>
        <dbReference type="ChEBI" id="CHEBI:30616"/>
    </ligand>
</feature>
<evidence type="ECO:0000256" key="5">
    <source>
        <dbReference type="ARBA" id="ARBA00011738"/>
    </source>
</evidence>
<evidence type="ECO:0000313" key="17">
    <source>
        <dbReference type="EMBL" id="MFD0964345.1"/>
    </source>
</evidence>
<dbReference type="RefSeq" id="WP_377715894.1">
    <property type="nucleotide sequence ID" value="NZ_JBHTJM010000009.1"/>
</dbReference>
<evidence type="ECO:0000256" key="13">
    <source>
        <dbReference type="ARBA" id="ARBA00022993"/>
    </source>
</evidence>
<feature type="binding site" evidence="16">
    <location>
        <begin position="6"/>
        <end position="13"/>
    </location>
    <ligand>
        <name>ATP</name>
        <dbReference type="ChEBI" id="CHEBI:30616"/>
    </ligand>
</feature>
<comment type="pathway">
    <text evidence="4 16">Cofactor biosynthesis; coenzyme A biosynthesis; CoA from (R)-pantothenate: step 1/5.</text>
</comment>
<dbReference type="NCBIfam" id="NF009853">
    <property type="entry name" value="PRK13320.1-5"/>
    <property type="match status" value="1"/>
</dbReference>
<gene>
    <name evidence="16" type="primary">coaX</name>
    <name evidence="17" type="ORF">ACFQ1O_10040</name>
</gene>
<comment type="subcellular location">
    <subcellularLocation>
        <location evidence="3 16">Cytoplasm</location>
    </subcellularLocation>
</comment>
<proteinExistence type="inferred from homology"/>
<comment type="caution">
    <text evidence="17">The sequence shown here is derived from an EMBL/GenBank/DDBJ whole genome shotgun (WGS) entry which is preliminary data.</text>
</comment>
<dbReference type="NCBIfam" id="TIGR00671">
    <property type="entry name" value="baf"/>
    <property type="match status" value="1"/>
</dbReference>
<keyword evidence="12 16" id="KW-0630">Potassium</keyword>
<comment type="subunit">
    <text evidence="5 16">Homodimer.</text>
</comment>
<dbReference type="Proteomes" id="UP001596997">
    <property type="component" value="Unassembled WGS sequence"/>
</dbReference>
<dbReference type="CDD" id="cd24015">
    <property type="entry name" value="ASKHA_NBD_PanK-III"/>
    <property type="match status" value="1"/>
</dbReference>
<evidence type="ECO:0000256" key="4">
    <source>
        <dbReference type="ARBA" id="ARBA00005225"/>
    </source>
</evidence>
<comment type="cofactor">
    <cofactor evidence="2">
        <name>K(+)</name>
        <dbReference type="ChEBI" id="CHEBI:29103"/>
    </cofactor>
</comment>
<dbReference type="SUPFAM" id="SSF53067">
    <property type="entry name" value="Actin-like ATPase domain"/>
    <property type="match status" value="2"/>
</dbReference>
<protein>
    <recommendedName>
        <fullName evidence="15 16">Type III pantothenate kinase</fullName>
        <ecNumber evidence="6 16">2.7.1.33</ecNumber>
    </recommendedName>
    <alternativeName>
        <fullName evidence="16">PanK-III</fullName>
    </alternativeName>
    <alternativeName>
        <fullName evidence="16">Pantothenic acid kinase</fullName>
    </alternativeName>
</protein>
<keyword evidence="7 16" id="KW-0963">Cytoplasm</keyword>
<evidence type="ECO:0000256" key="16">
    <source>
        <dbReference type="HAMAP-Rule" id="MF_01274"/>
    </source>
</evidence>
<dbReference type="InterPro" id="IPR043129">
    <property type="entry name" value="ATPase_NBD"/>
</dbReference>
<keyword evidence="9 16" id="KW-0547">Nucleotide-binding</keyword>
<dbReference type="EMBL" id="JBHTJM010000009">
    <property type="protein sequence ID" value="MFD0964345.1"/>
    <property type="molecule type" value="Genomic_DNA"/>
</dbReference>
<name>A0ABW3I392_9FLAO</name>
<evidence type="ECO:0000256" key="12">
    <source>
        <dbReference type="ARBA" id="ARBA00022958"/>
    </source>
</evidence>
<comment type="similarity">
    <text evidence="14 16">Belongs to the type III pantothenate kinase family.</text>
</comment>
<evidence type="ECO:0000256" key="1">
    <source>
        <dbReference type="ARBA" id="ARBA00001206"/>
    </source>
</evidence>
<evidence type="ECO:0000256" key="15">
    <source>
        <dbReference type="ARBA" id="ARBA00040883"/>
    </source>
</evidence>